<dbReference type="InterPro" id="IPR012341">
    <property type="entry name" value="6hp_glycosidase-like_sf"/>
</dbReference>
<name>A0A5C5USJ1_9BACT</name>
<dbReference type="Pfam" id="PF17168">
    <property type="entry name" value="DUF5127"/>
    <property type="match status" value="1"/>
</dbReference>
<evidence type="ECO:0008006" key="7">
    <source>
        <dbReference type="Google" id="ProtNLM"/>
    </source>
</evidence>
<dbReference type="PANTHER" id="PTHR31987">
    <property type="entry name" value="GLUTAMINASE A-RELATED"/>
    <property type="match status" value="1"/>
</dbReference>
<feature type="signal peptide" evidence="1">
    <location>
        <begin position="1"/>
        <end position="25"/>
    </location>
</feature>
<protein>
    <recommendedName>
        <fullName evidence="7">Glutaminase A</fullName>
    </recommendedName>
</protein>
<organism evidence="5 6">
    <name type="scientific">Posidoniimonas corsicana</name>
    <dbReference type="NCBI Taxonomy" id="1938618"/>
    <lineage>
        <taxon>Bacteria</taxon>
        <taxon>Pseudomonadati</taxon>
        <taxon>Planctomycetota</taxon>
        <taxon>Planctomycetia</taxon>
        <taxon>Pirellulales</taxon>
        <taxon>Lacipirellulaceae</taxon>
        <taxon>Posidoniimonas</taxon>
    </lineage>
</organism>
<feature type="chain" id="PRO_5022920240" description="Glutaminase A" evidence="1">
    <location>
        <begin position="26"/>
        <end position="860"/>
    </location>
</feature>
<proteinExistence type="predicted"/>
<keyword evidence="6" id="KW-1185">Reference proteome</keyword>
<feature type="domain" description="Glutaminase A N-terminal" evidence="4">
    <location>
        <begin position="102"/>
        <end position="320"/>
    </location>
</feature>
<dbReference type="RefSeq" id="WP_146569057.1">
    <property type="nucleotide sequence ID" value="NZ_SIHJ01000009.1"/>
</dbReference>
<comment type="caution">
    <text evidence="5">The sequence shown here is derived from an EMBL/GenBank/DDBJ whole genome shotgun (WGS) entry which is preliminary data.</text>
</comment>
<dbReference type="GO" id="GO:0005975">
    <property type="term" value="P:carbohydrate metabolic process"/>
    <property type="evidence" value="ECO:0007669"/>
    <property type="project" value="InterPro"/>
</dbReference>
<dbReference type="SUPFAM" id="SSF48208">
    <property type="entry name" value="Six-hairpin glycosidases"/>
    <property type="match status" value="1"/>
</dbReference>
<feature type="domain" description="Glutaminase A central" evidence="3">
    <location>
        <begin position="326"/>
        <end position="669"/>
    </location>
</feature>
<dbReference type="Pfam" id="PF16335">
    <property type="entry name" value="GtaA_6_Hairpin"/>
    <property type="match status" value="1"/>
</dbReference>
<reference evidence="5 6" key="1">
    <citation type="submission" date="2019-02" db="EMBL/GenBank/DDBJ databases">
        <title>Deep-cultivation of Planctomycetes and their phenomic and genomic characterization uncovers novel biology.</title>
        <authorList>
            <person name="Wiegand S."/>
            <person name="Jogler M."/>
            <person name="Boedeker C."/>
            <person name="Pinto D."/>
            <person name="Vollmers J."/>
            <person name="Rivas-Marin E."/>
            <person name="Kohn T."/>
            <person name="Peeters S.H."/>
            <person name="Heuer A."/>
            <person name="Rast P."/>
            <person name="Oberbeckmann S."/>
            <person name="Bunk B."/>
            <person name="Jeske O."/>
            <person name="Meyerdierks A."/>
            <person name="Storesund J.E."/>
            <person name="Kallscheuer N."/>
            <person name="Luecker S."/>
            <person name="Lage O.M."/>
            <person name="Pohl T."/>
            <person name="Merkel B.J."/>
            <person name="Hornburger P."/>
            <person name="Mueller R.-W."/>
            <person name="Bruemmer F."/>
            <person name="Labrenz M."/>
            <person name="Spormann A.M."/>
            <person name="Op Den Camp H."/>
            <person name="Overmann J."/>
            <person name="Amann R."/>
            <person name="Jetten M.S.M."/>
            <person name="Mascher T."/>
            <person name="Medema M.H."/>
            <person name="Devos D.P."/>
            <person name="Kaster A.-K."/>
            <person name="Ovreas L."/>
            <person name="Rohde M."/>
            <person name="Galperin M.Y."/>
            <person name="Jogler C."/>
        </authorList>
    </citation>
    <scope>NUCLEOTIDE SEQUENCE [LARGE SCALE GENOMIC DNA]</scope>
    <source>
        <strain evidence="5 6">KOR34</strain>
    </source>
</reference>
<evidence type="ECO:0000259" key="3">
    <source>
        <dbReference type="Pfam" id="PF16335"/>
    </source>
</evidence>
<evidence type="ECO:0000259" key="4">
    <source>
        <dbReference type="Pfam" id="PF17168"/>
    </source>
</evidence>
<dbReference type="EMBL" id="SIHJ01000009">
    <property type="protein sequence ID" value="TWT29344.1"/>
    <property type="molecule type" value="Genomic_DNA"/>
</dbReference>
<evidence type="ECO:0000259" key="2">
    <source>
        <dbReference type="Pfam" id="PF16334"/>
    </source>
</evidence>
<dbReference type="OrthoDB" id="175993at2"/>
<keyword evidence="1" id="KW-0732">Signal</keyword>
<dbReference type="Gene3D" id="2.60.120.260">
    <property type="entry name" value="Galactose-binding domain-like"/>
    <property type="match status" value="1"/>
</dbReference>
<dbReference type="AlphaFoldDB" id="A0A5C5USJ1"/>
<accession>A0A5C5USJ1</accession>
<dbReference type="InterPro" id="IPR008979">
    <property type="entry name" value="Galactose-bd-like_sf"/>
</dbReference>
<dbReference type="PANTHER" id="PTHR31987:SF1">
    <property type="entry name" value="GLUTAMINASE A"/>
    <property type="match status" value="1"/>
</dbReference>
<evidence type="ECO:0000256" key="1">
    <source>
        <dbReference type="SAM" id="SignalP"/>
    </source>
</evidence>
<gene>
    <name evidence="5" type="ORF">KOR34_52540</name>
</gene>
<feature type="domain" description="DUF4964" evidence="2">
    <location>
        <begin position="29"/>
        <end position="85"/>
    </location>
</feature>
<evidence type="ECO:0000313" key="5">
    <source>
        <dbReference type="EMBL" id="TWT29344.1"/>
    </source>
</evidence>
<sequence length="860" mass="94870" precursor="true">MRQNAYSCCSFALLVLAAIVGPAEAVPHDAAPPATPLIAVDPYFSVWSPGPELAGANTEHWTGKPHRLASVVTIDGKGYRVMGADPDGMPALEQRSLEVSATQTRYEFAGAGVKLELKFTTPSLPEDIDLLSRPITYVTYTARSTDGKQHDVRVQFTASAELTVNNADEAATVATSAVGDLAVAELASVAQNILRRRGDDLRIDWGTLYLAAPADRAQVDVGKRAALLRERDGGDSNKAPAQSLAARVSFDLGEVGAEPKSRWLIAAYDDLYSIQFMHKNLRPYWRRNGLDAGGLLSEAIRDYQQILDRCDAFDAELTADLVAAGGDDFAYLGALAYRQCFAAGKFVADDNGQPIQFCKENHSNGCIGTSDVFYPMSPQFLLFGPSLAKSFIAPFMEYAASDRWTFPFAPHDLGTYPKANGQVYGGGETSEENQMPVEESGNMLILMAAVAQLEGDHAFADRYWPQLTQWANYLREEGFDPDHQLCTDDFAGHLAHNVNLSAKAICGLGSYAKLCEMRGDETAANEYRRVAQEYAAQWIKNADDGDHFRLTFDRPGTWSQKYNLVWDKVLGLNLFPDEVLEKEMAYYKKVQNEFGLPLDNRDSYTKLDWILWTASLTDSKDDFQTLARPVVKFLDKTPNRQPMTDWYKTDTARKVGFTARPVVGGVFMRMLYNADAWDKWASRDVTNAGDYAPMPIPPKVTEVVASAADRKATAPIWRYTTSRPGDGWRAPGFDDSGWRVAKAGFGAHGTPNARIGAEWTGRRIWLRREFDMPADAPADVRLHVHYDEDAEVYINGVLAASLGGYSTDYELAFIRPEALATLKPEGNVFAVSCRNRTGGQYIDVGLATVEEQTPRVAAQQ</sequence>
<dbReference type="InterPro" id="IPR033433">
    <property type="entry name" value="GtaA_N"/>
</dbReference>
<dbReference type="Proteomes" id="UP000316714">
    <property type="component" value="Unassembled WGS sequence"/>
</dbReference>
<dbReference type="InterPro" id="IPR052743">
    <property type="entry name" value="Glutaminase_GtaA"/>
</dbReference>
<evidence type="ECO:0000313" key="6">
    <source>
        <dbReference type="Proteomes" id="UP000316714"/>
    </source>
</evidence>
<dbReference type="InterPro" id="IPR032515">
    <property type="entry name" value="DUF4964"/>
</dbReference>
<dbReference type="InterPro" id="IPR032514">
    <property type="entry name" value="GtaA_central"/>
</dbReference>
<dbReference type="Pfam" id="PF16334">
    <property type="entry name" value="DUF4964"/>
    <property type="match status" value="1"/>
</dbReference>
<dbReference type="SUPFAM" id="SSF49785">
    <property type="entry name" value="Galactose-binding domain-like"/>
    <property type="match status" value="1"/>
</dbReference>
<dbReference type="Gene3D" id="1.50.10.10">
    <property type="match status" value="1"/>
</dbReference>
<dbReference type="InterPro" id="IPR008928">
    <property type="entry name" value="6-hairpin_glycosidase_sf"/>
</dbReference>